<dbReference type="Gene3D" id="2.60.120.10">
    <property type="entry name" value="Jelly Rolls"/>
    <property type="match status" value="1"/>
</dbReference>
<proteinExistence type="predicted"/>
<dbReference type="CDD" id="cd00038">
    <property type="entry name" value="CAP_ED"/>
    <property type="match status" value="1"/>
</dbReference>
<dbReference type="InterPro" id="IPR050397">
    <property type="entry name" value="Env_Response_Regulators"/>
</dbReference>
<evidence type="ECO:0000259" key="5">
    <source>
        <dbReference type="PROSITE" id="PS51063"/>
    </source>
</evidence>
<dbReference type="PROSITE" id="PS50042">
    <property type="entry name" value="CNMP_BINDING_3"/>
    <property type="match status" value="1"/>
</dbReference>
<evidence type="ECO:0000259" key="4">
    <source>
        <dbReference type="PROSITE" id="PS50042"/>
    </source>
</evidence>
<dbReference type="STRING" id="1759059.ATE48_13065"/>
<keyword evidence="2" id="KW-0238">DNA-binding</keyword>
<accession>A0A1B1AJN7</accession>
<dbReference type="InterPro" id="IPR000595">
    <property type="entry name" value="cNMP-bd_dom"/>
</dbReference>
<evidence type="ECO:0000313" key="6">
    <source>
        <dbReference type="EMBL" id="ANP46774.1"/>
    </source>
</evidence>
<dbReference type="InterPro" id="IPR018335">
    <property type="entry name" value="Tscrpt_reg_HTH_Crp-type_CS"/>
</dbReference>
<gene>
    <name evidence="6" type="ORF">ATE48_13065</name>
</gene>
<sequence>MRDLGIETSGGPAHRVSDSIALGPGLVLQGTRMHFRRNEEVFGEGEAAEYVYRVVSGAVRTIRFSSDGRRQILNFYLPGDIFGLECGGQHTLSAEAVADAEISLVRRSLIDTIATQDGSAARAVITMMQRQLQNAQEHALVLGRKGAGERVAAFLLQLADRVTSQCEIDLPMSRADIADYLALTIETVSRAFTQMERDKTISLPSSRHVVVRDRCALELLEAA</sequence>
<evidence type="ECO:0000256" key="1">
    <source>
        <dbReference type="ARBA" id="ARBA00023015"/>
    </source>
</evidence>
<name>A0A1B1AJN7_9PROT</name>
<dbReference type="SUPFAM" id="SSF46785">
    <property type="entry name" value="Winged helix' DNA-binding domain"/>
    <property type="match status" value="1"/>
</dbReference>
<dbReference type="EMBL" id="CP013244">
    <property type="protein sequence ID" value="ANP46774.1"/>
    <property type="molecule type" value="Genomic_DNA"/>
</dbReference>
<dbReference type="RefSeq" id="WP_066772202.1">
    <property type="nucleotide sequence ID" value="NZ_CP013244.1"/>
</dbReference>
<feature type="domain" description="HTH crp-type" evidence="5">
    <location>
        <begin position="145"/>
        <end position="215"/>
    </location>
</feature>
<dbReference type="SUPFAM" id="SSF51206">
    <property type="entry name" value="cAMP-binding domain-like"/>
    <property type="match status" value="1"/>
</dbReference>
<reference evidence="6 7" key="1">
    <citation type="submission" date="2015-11" db="EMBL/GenBank/DDBJ databases">
        <title>Whole-Genome Sequence of Candidatus Oderbacter manganicum from the National Park Lower Oder Valley, Germany.</title>
        <authorList>
            <person name="Braun B."/>
            <person name="Liere K."/>
            <person name="Szewzyk U."/>
        </authorList>
    </citation>
    <scope>NUCLEOTIDE SEQUENCE [LARGE SCALE GENOMIC DNA]</scope>
    <source>
        <strain evidence="6 7">OTSz_A_272</strain>
    </source>
</reference>
<dbReference type="SMART" id="SM00419">
    <property type="entry name" value="HTH_CRP"/>
    <property type="match status" value="1"/>
</dbReference>
<dbReference type="GO" id="GO:0003677">
    <property type="term" value="F:DNA binding"/>
    <property type="evidence" value="ECO:0007669"/>
    <property type="project" value="UniProtKB-KW"/>
</dbReference>
<dbReference type="CDD" id="cd00092">
    <property type="entry name" value="HTH_CRP"/>
    <property type="match status" value="1"/>
</dbReference>
<dbReference type="SMART" id="SM00100">
    <property type="entry name" value="cNMP"/>
    <property type="match status" value="1"/>
</dbReference>
<feature type="domain" description="Cyclic nucleotide-binding" evidence="4">
    <location>
        <begin position="34"/>
        <end position="83"/>
    </location>
</feature>
<dbReference type="InterPro" id="IPR036388">
    <property type="entry name" value="WH-like_DNA-bd_sf"/>
</dbReference>
<evidence type="ECO:0000256" key="3">
    <source>
        <dbReference type="ARBA" id="ARBA00023163"/>
    </source>
</evidence>
<dbReference type="Gene3D" id="1.10.10.10">
    <property type="entry name" value="Winged helix-like DNA-binding domain superfamily/Winged helix DNA-binding domain"/>
    <property type="match status" value="1"/>
</dbReference>
<dbReference type="InterPro" id="IPR036390">
    <property type="entry name" value="WH_DNA-bd_sf"/>
</dbReference>
<dbReference type="Pfam" id="PF13545">
    <property type="entry name" value="HTH_Crp_2"/>
    <property type="match status" value="1"/>
</dbReference>
<dbReference type="FunCoup" id="A0A1B1AJN7">
    <property type="interactions" value="245"/>
</dbReference>
<dbReference type="PANTHER" id="PTHR24567">
    <property type="entry name" value="CRP FAMILY TRANSCRIPTIONAL REGULATORY PROTEIN"/>
    <property type="match status" value="1"/>
</dbReference>
<dbReference type="InterPro" id="IPR012318">
    <property type="entry name" value="HTH_CRP"/>
</dbReference>
<dbReference type="GO" id="GO:0003700">
    <property type="term" value="F:DNA-binding transcription factor activity"/>
    <property type="evidence" value="ECO:0007669"/>
    <property type="project" value="InterPro"/>
</dbReference>
<dbReference type="Proteomes" id="UP000092498">
    <property type="component" value="Chromosome"/>
</dbReference>
<dbReference type="PRINTS" id="PR00034">
    <property type="entry name" value="HTHCRP"/>
</dbReference>
<dbReference type="InterPro" id="IPR014710">
    <property type="entry name" value="RmlC-like_jellyroll"/>
</dbReference>
<protein>
    <recommendedName>
        <fullName evidence="8">Transcriptional regulator</fullName>
    </recommendedName>
</protein>
<dbReference type="PANTHER" id="PTHR24567:SF75">
    <property type="entry name" value="FUMARATE AND NITRATE REDUCTION REGULATORY PROTEIN"/>
    <property type="match status" value="1"/>
</dbReference>
<evidence type="ECO:0000313" key="7">
    <source>
        <dbReference type="Proteomes" id="UP000092498"/>
    </source>
</evidence>
<keyword evidence="3" id="KW-0804">Transcription</keyword>
<dbReference type="KEGG" id="cbot:ATE48_13065"/>
<evidence type="ECO:0000256" key="2">
    <source>
        <dbReference type="ARBA" id="ARBA00023125"/>
    </source>
</evidence>
<dbReference type="Pfam" id="PF00027">
    <property type="entry name" value="cNMP_binding"/>
    <property type="match status" value="1"/>
</dbReference>
<organism evidence="6 7">
    <name type="scientific">Candidatus Viadribacter manganicus</name>
    <dbReference type="NCBI Taxonomy" id="1759059"/>
    <lineage>
        <taxon>Bacteria</taxon>
        <taxon>Pseudomonadati</taxon>
        <taxon>Pseudomonadota</taxon>
        <taxon>Alphaproteobacteria</taxon>
        <taxon>Hyphomonadales</taxon>
        <taxon>Hyphomonadaceae</taxon>
        <taxon>Candidatus Viadribacter</taxon>
    </lineage>
</organism>
<dbReference type="PROSITE" id="PS00042">
    <property type="entry name" value="HTH_CRP_1"/>
    <property type="match status" value="1"/>
</dbReference>
<dbReference type="OrthoDB" id="7584044at2"/>
<dbReference type="PROSITE" id="PS51063">
    <property type="entry name" value="HTH_CRP_2"/>
    <property type="match status" value="1"/>
</dbReference>
<dbReference type="InterPro" id="IPR018490">
    <property type="entry name" value="cNMP-bd_dom_sf"/>
</dbReference>
<dbReference type="AlphaFoldDB" id="A0A1B1AJN7"/>
<dbReference type="GO" id="GO:0005829">
    <property type="term" value="C:cytosol"/>
    <property type="evidence" value="ECO:0007669"/>
    <property type="project" value="TreeGrafter"/>
</dbReference>
<dbReference type="InParanoid" id="A0A1B1AJN7"/>
<keyword evidence="1" id="KW-0805">Transcription regulation</keyword>
<evidence type="ECO:0008006" key="8">
    <source>
        <dbReference type="Google" id="ProtNLM"/>
    </source>
</evidence>
<keyword evidence="7" id="KW-1185">Reference proteome</keyword>